<dbReference type="InterPro" id="IPR014942">
    <property type="entry name" value="AbiEii"/>
</dbReference>
<evidence type="ECO:0000313" key="1">
    <source>
        <dbReference type="EMBL" id="TNJ34181.1"/>
    </source>
</evidence>
<dbReference type="Gene3D" id="3.10.450.620">
    <property type="entry name" value="JHP933, nucleotidyltransferase-like core domain"/>
    <property type="match status" value="1"/>
</dbReference>
<dbReference type="RefSeq" id="WP_139626941.1">
    <property type="nucleotide sequence ID" value="NZ_VDCI01000011.1"/>
</dbReference>
<gene>
    <name evidence="1" type="ORF">FGF68_10100</name>
</gene>
<proteinExistence type="predicted"/>
<organism evidence="1 2">
    <name type="scientific">Prosthecochloris vibrioformis</name>
    <name type="common">Chlorobium vibrioforme</name>
    <dbReference type="NCBI Taxonomy" id="1098"/>
    <lineage>
        <taxon>Bacteria</taxon>
        <taxon>Pseudomonadati</taxon>
        <taxon>Chlorobiota</taxon>
        <taxon>Chlorobiia</taxon>
        <taxon>Chlorobiales</taxon>
        <taxon>Chlorobiaceae</taxon>
        <taxon>Prosthecochloris</taxon>
    </lineage>
</organism>
<dbReference type="EMBL" id="VDCI01000011">
    <property type="protein sequence ID" value="TNJ34181.1"/>
    <property type="molecule type" value="Genomic_DNA"/>
</dbReference>
<dbReference type="Pfam" id="PF08843">
    <property type="entry name" value="AbiEii"/>
    <property type="match status" value="1"/>
</dbReference>
<sequence length="332" mass="37163">MKTITARDRDLILDVTGEGLTSLPAAVLEKDLLITEILQRMTGIDTGAMKLVFCGGTCLSKAHGLIERMSEDIDFKVIVPEGLSRTGRSKRLSWLKKQVVDFLCGEGFTLSEQELIARDENNYVSLNIRYASRFASVASLRPEIKVELSARSPLLPVEHLPIRSILGMMVDPASLGISVECLGVQETLGEKILSFLRRTAEAMAGRNRAEYDERLIRHLYDVSVILHSRTSLAKGLSAAVFQQMIVADGVQFSQQYPEFRENPSGEMRKALERLKSDEGFAVQYNRFVDELVYGDPITFAVARRDFIVFAERFLPGMTDINRGDQDVSELHD</sequence>
<keyword evidence="1" id="KW-0808">Transferase</keyword>
<protein>
    <submittedName>
        <fullName evidence="1">Nucleotidyl transferase AbiEii/AbiGii toxin family protein</fullName>
    </submittedName>
</protein>
<evidence type="ECO:0000313" key="2">
    <source>
        <dbReference type="Proteomes" id="UP000309544"/>
    </source>
</evidence>
<dbReference type="Proteomes" id="UP000309544">
    <property type="component" value="Unassembled WGS sequence"/>
</dbReference>
<keyword evidence="2" id="KW-1185">Reference proteome</keyword>
<dbReference type="AlphaFoldDB" id="A0A5C4RTH9"/>
<accession>A0A5C4RTH9</accession>
<name>A0A5C4RTH9_PROVB</name>
<dbReference type="GO" id="GO:0016740">
    <property type="term" value="F:transferase activity"/>
    <property type="evidence" value="ECO:0007669"/>
    <property type="project" value="UniProtKB-KW"/>
</dbReference>
<comment type="caution">
    <text evidence="1">The sequence shown here is derived from an EMBL/GenBank/DDBJ whole genome shotgun (WGS) entry which is preliminary data.</text>
</comment>
<reference evidence="1 2" key="1">
    <citation type="submission" date="2019-05" db="EMBL/GenBank/DDBJ databases">
        <title>Draft Whole-Genome sequence of the green sulfur bacterium Prosthecochloris vibrioformis DSM 260.</title>
        <authorList>
            <person name="Meyer T.E."/>
            <person name="Kyndt J.A."/>
        </authorList>
    </citation>
    <scope>NUCLEOTIDE SEQUENCE [LARGE SCALE GENOMIC DNA]</scope>
    <source>
        <strain evidence="1 2">DSM 260</strain>
    </source>
</reference>